<evidence type="ECO:0000313" key="2">
    <source>
        <dbReference type="Proteomes" id="UP001336250"/>
    </source>
</evidence>
<accession>A0AAW9Q7L3</accession>
<comment type="caution">
    <text evidence="1">The sequence shown here is derived from an EMBL/GenBank/DDBJ whole genome shotgun (WGS) entry which is preliminary data.</text>
</comment>
<gene>
    <name evidence="1" type="ORF">V4F39_01935</name>
</gene>
<proteinExistence type="predicted"/>
<dbReference type="EMBL" id="JAZIBG010000009">
    <property type="protein sequence ID" value="MEF7612652.1"/>
    <property type="molecule type" value="Genomic_DNA"/>
</dbReference>
<reference evidence="1 2" key="1">
    <citation type="submission" date="2024-02" db="EMBL/GenBank/DDBJ databases">
        <title>Genome sequence of Aquincola sp. MAHUQ-54.</title>
        <authorList>
            <person name="Huq M.A."/>
        </authorList>
    </citation>
    <scope>NUCLEOTIDE SEQUENCE [LARGE SCALE GENOMIC DNA]</scope>
    <source>
        <strain evidence="1 2">MAHUQ-54</strain>
    </source>
</reference>
<dbReference type="Proteomes" id="UP001336250">
    <property type="component" value="Unassembled WGS sequence"/>
</dbReference>
<protein>
    <submittedName>
        <fullName evidence="1">Uncharacterized protein</fullName>
    </submittedName>
</protein>
<keyword evidence="2" id="KW-1185">Reference proteome</keyword>
<name>A0AAW9Q7L3_9BURK</name>
<evidence type="ECO:0000313" key="1">
    <source>
        <dbReference type="EMBL" id="MEF7612652.1"/>
    </source>
</evidence>
<dbReference type="AlphaFoldDB" id="A0AAW9Q7L3"/>
<dbReference type="RefSeq" id="WP_332287551.1">
    <property type="nucleotide sequence ID" value="NZ_JAZIBG010000009.1"/>
</dbReference>
<sequence>MWLILARAPLPDVPYWPGRRLLSVADAAGWPSVWIAVATHLPQPAGIVGPMVIALAVLSAIGRLHRAVCENHRYHFTTWRWGRLALGLLLLGAMLKFLTQV</sequence>
<organism evidence="1 2">
    <name type="scientific">Aquincola agrisoli</name>
    <dbReference type="NCBI Taxonomy" id="3119538"/>
    <lineage>
        <taxon>Bacteria</taxon>
        <taxon>Pseudomonadati</taxon>
        <taxon>Pseudomonadota</taxon>
        <taxon>Betaproteobacteria</taxon>
        <taxon>Burkholderiales</taxon>
        <taxon>Sphaerotilaceae</taxon>
        <taxon>Aquincola</taxon>
    </lineage>
</organism>